<feature type="transmembrane region" description="Helical" evidence="7">
    <location>
        <begin position="96"/>
        <end position="124"/>
    </location>
</feature>
<evidence type="ECO:0000256" key="1">
    <source>
        <dbReference type="ARBA" id="ARBA00004533"/>
    </source>
</evidence>
<comment type="subcellular location">
    <subcellularLocation>
        <location evidence="1">Cell inner membrane</location>
    </subcellularLocation>
</comment>
<accession>A0A1Y1QRI4</accession>
<evidence type="ECO:0000256" key="6">
    <source>
        <dbReference type="ARBA" id="ARBA00023136"/>
    </source>
</evidence>
<dbReference type="PANTHER" id="PTHR30462:SF3">
    <property type="entry name" value="INTERMEMBRANE TRANSPORT PROTEIN PQIA"/>
    <property type="match status" value="1"/>
</dbReference>
<dbReference type="STRING" id="1123401.GCA_000621325_01310"/>
<keyword evidence="5 7" id="KW-1133">Transmembrane helix</keyword>
<dbReference type="InterPro" id="IPR051800">
    <property type="entry name" value="PqiA-PqiB_transport"/>
</dbReference>
<evidence type="ECO:0000313" key="8">
    <source>
        <dbReference type="EMBL" id="OQX12131.1"/>
    </source>
</evidence>
<dbReference type="EMBL" id="MTEJ01000072">
    <property type="protein sequence ID" value="OQX12131.1"/>
    <property type="molecule type" value="Genomic_DNA"/>
</dbReference>
<evidence type="ECO:0000256" key="5">
    <source>
        <dbReference type="ARBA" id="ARBA00022989"/>
    </source>
</evidence>
<protein>
    <submittedName>
        <fullName evidence="8">Paraquat-inducible membrane protein A</fullName>
    </submittedName>
</protein>
<keyword evidence="4 7" id="KW-0812">Transmembrane</keyword>
<gene>
    <name evidence="8" type="ORF">BWK73_15730</name>
</gene>
<feature type="transmembrane region" description="Helical" evidence="7">
    <location>
        <begin position="175"/>
        <end position="194"/>
    </location>
</feature>
<organism evidence="8 9">
    <name type="scientific">Thiothrix lacustris</name>
    <dbReference type="NCBI Taxonomy" id="525917"/>
    <lineage>
        <taxon>Bacteria</taxon>
        <taxon>Pseudomonadati</taxon>
        <taxon>Pseudomonadota</taxon>
        <taxon>Gammaproteobacteria</taxon>
        <taxon>Thiotrichales</taxon>
        <taxon>Thiotrichaceae</taxon>
        <taxon>Thiothrix</taxon>
    </lineage>
</organism>
<dbReference type="Proteomes" id="UP000192491">
    <property type="component" value="Unassembled WGS sequence"/>
</dbReference>
<proteinExistence type="predicted"/>
<reference evidence="8 9" key="1">
    <citation type="submission" date="2017-01" db="EMBL/GenBank/DDBJ databases">
        <title>Novel large sulfur bacteria in the metagenomes of groundwater-fed chemosynthetic microbial mats in the Lake Huron basin.</title>
        <authorList>
            <person name="Sharrar A.M."/>
            <person name="Flood B.E."/>
            <person name="Bailey J.V."/>
            <person name="Jones D.S."/>
            <person name="Biddanda B."/>
            <person name="Ruberg S.A."/>
            <person name="Marcus D.N."/>
            <person name="Dick G.J."/>
        </authorList>
    </citation>
    <scope>NUCLEOTIDE SEQUENCE [LARGE SCALE GENOMIC DNA]</scope>
    <source>
        <strain evidence="8">A8</strain>
    </source>
</reference>
<keyword evidence="2" id="KW-1003">Cell membrane</keyword>
<evidence type="ECO:0000256" key="4">
    <source>
        <dbReference type="ARBA" id="ARBA00022692"/>
    </source>
</evidence>
<dbReference type="Pfam" id="PF04403">
    <property type="entry name" value="PqiA"/>
    <property type="match status" value="1"/>
</dbReference>
<evidence type="ECO:0000256" key="3">
    <source>
        <dbReference type="ARBA" id="ARBA00022519"/>
    </source>
</evidence>
<dbReference type="InterPro" id="IPR007498">
    <property type="entry name" value="PqiA-like"/>
</dbReference>
<keyword evidence="6 7" id="KW-0472">Membrane</keyword>
<feature type="transmembrane region" description="Helical" evidence="7">
    <location>
        <begin position="51"/>
        <end position="76"/>
    </location>
</feature>
<sequence>MAENGVLLQCRVCSGLSHAPRRLQRFEVMHCPRCGARMAFPQYSTSVEVTWALLIAAAILYIPANVLPIMSVYMLGAGQPDTIISGVYHLLEAGQWPLALIVFVASIVVPLLKLFTLSFLLISIQRRSHWRQHDRMRLYRITEYVGRWSMVDVFVIAILTGLVQFGNLARVDANLGSLSFAAVVVLTMFAARTLDEHLIWDIARQEEQQQ</sequence>
<feature type="transmembrane region" description="Helical" evidence="7">
    <location>
        <begin position="145"/>
        <end position="163"/>
    </location>
</feature>
<keyword evidence="3" id="KW-0997">Cell inner membrane</keyword>
<dbReference type="AlphaFoldDB" id="A0A1Y1QRI4"/>
<evidence type="ECO:0000256" key="2">
    <source>
        <dbReference type="ARBA" id="ARBA00022475"/>
    </source>
</evidence>
<comment type="caution">
    <text evidence="8">The sequence shown here is derived from an EMBL/GenBank/DDBJ whole genome shotgun (WGS) entry which is preliminary data.</text>
</comment>
<dbReference type="PANTHER" id="PTHR30462">
    <property type="entry name" value="INTERMEMBRANE TRANSPORT PROTEIN PQIB-RELATED"/>
    <property type="match status" value="1"/>
</dbReference>
<evidence type="ECO:0000313" key="9">
    <source>
        <dbReference type="Proteomes" id="UP000192491"/>
    </source>
</evidence>
<dbReference type="GO" id="GO:0005886">
    <property type="term" value="C:plasma membrane"/>
    <property type="evidence" value="ECO:0007669"/>
    <property type="project" value="UniProtKB-SubCell"/>
</dbReference>
<evidence type="ECO:0000256" key="7">
    <source>
        <dbReference type="SAM" id="Phobius"/>
    </source>
</evidence>
<name>A0A1Y1QRI4_9GAMM</name>